<dbReference type="Proteomes" id="UP001054252">
    <property type="component" value="Unassembled WGS sequence"/>
</dbReference>
<keyword evidence="2" id="KW-0812">Transmembrane</keyword>
<comment type="caution">
    <text evidence="5">The sequence shown here is derived from an EMBL/GenBank/DDBJ whole genome shotgun (WGS) entry which is preliminary data.</text>
</comment>
<evidence type="ECO:0000256" key="1">
    <source>
        <dbReference type="ARBA" id="ARBA00004141"/>
    </source>
</evidence>
<dbReference type="SUPFAM" id="SSF103473">
    <property type="entry name" value="MFS general substrate transporter"/>
    <property type="match status" value="1"/>
</dbReference>
<evidence type="ECO:0000256" key="4">
    <source>
        <dbReference type="ARBA" id="ARBA00023136"/>
    </source>
</evidence>
<accession>A0AAV5MEL5</accession>
<evidence type="ECO:0000313" key="5">
    <source>
        <dbReference type="EMBL" id="GKV47594.1"/>
    </source>
</evidence>
<proteinExistence type="predicted"/>
<keyword evidence="4" id="KW-0472">Membrane</keyword>
<dbReference type="InterPro" id="IPR050382">
    <property type="entry name" value="MFS_Na/Anion_cotransporter"/>
</dbReference>
<evidence type="ECO:0000256" key="2">
    <source>
        <dbReference type="ARBA" id="ARBA00022692"/>
    </source>
</evidence>
<dbReference type="AlphaFoldDB" id="A0AAV5MEL5"/>
<dbReference type="InterPro" id="IPR036259">
    <property type="entry name" value="MFS_trans_sf"/>
</dbReference>
<feature type="non-terminal residue" evidence="5">
    <location>
        <position position="62"/>
    </location>
</feature>
<gene>
    <name evidence="5" type="ORF">SLEP1_g54482</name>
</gene>
<evidence type="ECO:0000256" key="3">
    <source>
        <dbReference type="ARBA" id="ARBA00022989"/>
    </source>
</evidence>
<dbReference type="PANTHER" id="PTHR11662:SF446">
    <property type="entry name" value="SODIUM-DEPENDENT PHOSPHATE TRANSPORT PROTEIN 1, CHLOROPLASTIC"/>
    <property type="match status" value="1"/>
</dbReference>
<name>A0AAV5MEL5_9ROSI</name>
<organism evidence="5 6">
    <name type="scientific">Rubroshorea leprosula</name>
    <dbReference type="NCBI Taxonomy" id="152421"/>
    <lineage>
        <taxon>Eukaryota</taxon>
        <taxon>Viridiplantae</taxon>
        <taxon>Streptophyta</taxon>
        <taxon>Embryophyta</taxon>
        <taxon>Tracheophyta</taxon>
        <taxon>Spermatophyta</taxon>
        <taxon>Magnoliopsida</taxon>
        <taxon>eudicotyledons</taxon>
        <taxon>Gunneridae</taxon>
        <taxon>Pentapetalae</taxon>
        <taxon>rosids</taxon>
        <taxon>malvids</taxon>
        <taxon>Malvales</taxon>
        <taxon>Dipterocarpaceae</taxon>
        <taxon>Rubroshorea</taxon>
    </lineage>
</organism>
<dbReference type="EMBL" id="BPVZ01000232">
    <property type="protein sequence ID" value="GKV47594.1"/>
    <property type="molecule type" value="Genomic_DNA"/>
</dbReference>
<sequence length="62" mass="6813">MSAEFSWSPTTLGLIQSSFFWGYLLTQIASGIWADTVGGNPGILTFAQIYFLDDLSHVTILI</sequence>
<dbReference type="PANTHER" id="PTHR11662">
    <property type="entry name" value="SOLUTE CARRIER FAMILY 17"/>
    <property type="match status" value="1"/>
</dbReference>
<dbReference type="GO" id="GO:0016020">
    <property type="term" value="C:membrane"/>
    <property type="evidence" value="ECO:0007669"/>
    <property type="project" value="UniProtKB-SubCell"/>
</dbReference>
<keyword evidence="3" id="KW-1133">Transmembrane helix</keyword>
<evidence type="ECO:0000313" key="6">
    <source>
        <dbReference type="Proteomes" id="UP001054252"/>
    </source>
</evidence>
<reference evidence="5 6" key="1">
    <citation type="journal article" date="2021" name="Commun. Biol.">
        <title>The genome of Shorea leprosula (Dipterocarpaceae) highlights the ecological relevance of drought in aseasonal tropical rainforests.</title>
        <authorList>
            <person name="Ng K.K.S."/>
            <person name="Kobayashi M.J."/>
            <person name="Fawcett J.A."/>
            <person name="Hatakeyama M."/>
            <person name="Paape T."/>
            <person name="Ng C.H."/>
            <person name="Ang C.C."/>
            <person name="Tnah L.H."/>
            <person name="Lee C.T."/>
            <person name="Nishiyama T."/>
            <person name="Sese J."/>
            <person name="O'Brien M.J."/>
            <person name="Copetti D."/>
            <person name="Mohd Noor M.I."/>
            <person name="Ong R.C."/>
            <person name="Putra M."/>
            <person name="Sireger I.Z."/>
            <person name="Indrioko S."/>
            <person name="Kosugi Y."/>
            <person name="Izuno A."/>
            <person name="Isagi Y."/>
            <person name="Lee S.L."/>
            <person name="Shimizu K.K."/>
        </authorList>
    </citation>
    <scope>NUCLEOTIDE SEQUENCE [LARGE SCALE GENOMIC DNA]</scope>
    <source>
        <strain evidence="5">214</strain>
    </source>
</reference>
<protein>
    <submittedName>
        <fullName evidence="5">Uncharacterized protein</fullName>
    </submittedName>
</protein>
<comment type="subcellular location">
    <subcellularLocation>
        <location evidence="1">Membrane</location>
        <topology evidence="1">Multi-pass membrane protein</topology>
    </subcellularLocation>
</comment>
<keyword evidence="6" id="KW-1185">Reference proteome</keyword>
<dbReference type="Gene3D" id="1.20.1250.20">
    <property type="entry name" value="MFS general substrate transporter like domains"/>
    <property type="match status" value="1"/>
</dbReference>